<dbReference type="GO" id="GO:0047545">
    <property type="term" value="F:(S)-2-hydroxyglutarate dehydrogenase activity"/>
    <property type="evidence" value="ECO:0007669"/>
    <property type="project" value="TreeGrafter"/>
</dbReference>
<sequence>MEQVDAVVIGAGVVGLAVARALALDGREVLVLDAAEGIGTETSSRNSEVIHAGIYYAAGSLMARFCVEGKRALYAYLRERGLPHANCGKLIVATSPEEAEKLESIRGRAAANGVDDLHRIGGNEARQLEPELDCVAALVSPSTGIIDSHSYMVSLQGDAENAGAIFVFHAPALGGRVMADGIEVDVGGAEPMTLHARLVVNSAGLHAPAWAAKLEGLAAEHVPTAYYAKGNYFSLIGRSPFSRLIYPVPVPGGLGTHLTIDLGGQARFGPDVEWVPELNYDVDPKRSEGFYAAIRRWWPGLPEGALAPGYSGIRPKIVPPAVATQDFCVQGMAVHGVPGLINLFGIESPGLTASLAIGDYVAEMARA</sequence>
<evidence type="ECO:0000256" key="3">
    <source>
        <dbReference type="ARBA" id="ARBA00022827"/>
    </source>
</evidence>
<evidence type="ECO:0000256" key="2">
    <source>
        <dbReference type="ARBA" id="ARBA00022630"/>
    </source>
</evidence>
<keyword evidence="8" id="KW-1185">Reference proteome</keyword>
<evidence type="ECO:0000259" key="6">
    <source>
        <dbReference type="Pfam" id="PF01266"/>
    </source>
</evidence>
<gene>
    <name evidence="7" type="ORF">GXW79_06545</name>
</gene>
<comment type="cofactor">
    <cofactor evidence="1">
        <name>FAD</name>
        <dbReference type="ChEBI" id="CHEBI:57692"/>
    </cofactor>
</comment>
<evidence type="ECO:0000256" key="1">
    <source>
        <dbReference type="ARBA" id="ARBA00001974"/>
    </source>
</evidence>
<dbReference type="Pfam" id="PF01266">
    <property type="entry name" value="DAO"/>
    <property type="match status" value="1"/>
</dbReference>
<proteinExistence type="inferred from homology"/>
<dbReference type="Proteomes" id="UP001196068">
    <property type="component" value="Unassembled WGS sequence"/>
</dbReference>
<evidence type="ECO:0000313" key="8">
    <source>
        <dbReference type="Proteomes" id="UP001196068"/>
    </source>
</evidence>
<dbReference type="Gene3D" id="3.50.50.60">
    <property type="entry name" value="FAD/NAD(P)-binding domain"/>
    <property type="match status" value="1"/>
</dbReference>
<dbReference type="InterPro" id="IPR036188">
    <property type="entry name" value="FAD/NAD-bd_sf"/>
</dbReference>
<protein>
    <submittedName>
        <fullName evidence="7">NAD(P)/FAD-dependent oxidoreductase</fullName>
    </submittedName>
</protein>
<name>A0AAF1KI45_9PROT</name>
<evidence type="ECO:0000313" key="7">
    <source>
        <dbReference type="EMBL" id="MBR0654734.1"/>
    </source>
</evidence>
<keyword evidence="4" id="KW-0560">Oxidoreductase</keyword>
<keyword evidence="2" id="KW-0285">Flavoprotein</keyword>
<dbReference type="PANTHER" id="PTHR43104:SF4">
    <property type="entry name" value="L-2-HYDROXYGLUTARATE DEHYDROGENASE, MITOCHONDRIAL"/>
    <property type="match status" value="1"/>
</dbReference>
<accession>A0AAF1KI45</accession>
<comment type="similarity">
    <text evidence="5">Belongs to the L2HGDH family.</text>
</comment>
<dbReference type="RefSeq" id="WP_211873554.1">
    <property type="nucleotide sequence ID" value="NZ_JAAEDH010000005.1"/>
</dbReference>
<reference evidence="7" key="1">
    <citation type="submission" date="2020-01" db="EMBL/GenBank/DDBJ databases">
        <authorList>
            <person name="Rat A."/>
        </authorList>
    </citation>
    <scope>NUCLEOTIDE SEQUENCE</scope>
    <source>
        <strain evidence="7">LMG 28251</strain>
    </source>
</reference>
<dbReference type="InterPro" id="IPR006076">
    <property type="entry name" value="FAD-dep_OxRdtase"/>
</dbReference>
<evidence type="ECO:0000256" key="4">
    <source>
        <dbReference type="ARBA" id="ARBA00023002"/>
    </source>
</evidence>
<keyword evidence="3" id="KW-0274">FAD</keyword>
<reference evidence="7" key="2">
    <citation type="journal article" date="2021" name="Syst. Appl. Microbiol.">
        <title>Roseomonas hellenica sp. nov., isolated from roots of wild-growing Alkanna tinctoria.</title>
        <authorList>
            <person name="Rat A."/>
            <person name="Naranjo H.D."/>
            <person name="Lebbe L."/>
            <person name="Cnockaert M."/>
            <person name="Krigas N."/>
            <person name="Grigoriadou K."/>
            <person name="Maloupa E."/>
            <person name="Willems A."/>
        </authorList>
    </citation>
    <scope>NUCLEOTIDE SEQUENCE</scope>
    <source>
        <strain evidence="7">LMG 28251</strain>
    </source>
</reference>
<feature type="domain" description="FAD dependent oxidoreductase" evidence="6">
    <location>
        <begin position="5"/>
        <end position="364"/>
    </location>
</feature>
<dbReference type="AlphaFoldDB" id="A0AAF1KI45"/>
<dbReference type="PANTHER" id="PTHR43104">
    <property type="entry name" value="L-2-HYDROXYGLUTARATE DEHYDROGENASE, MITOCHONDRIAL"/>
    <property type="match status" value="1"/>
</dbReference>
<organism evidence="7 8">
    <name type="scientific">Plastoroseomonas arctica</name>
    <dbReference type="NCBI Taxonomy" id="1509237"/>
    <lineage>
        <taxon>Bacteria</taxon>
        <taxon>Pseudomonadati</taxon>
        <taxon>Pseudomonadota</taxon>
        <taxon>Alphaproteobacteria</taxon>
        <taxon>Acetobacterales</taxon>
        <taxon>Acetobacteraceae</taxon>
        <taxon>Plastoroseomonas</taxon>
    </lineage>
</organism>
<evidence type="ECO:0000256" key="5">
    <source>
        <dbReference type="ARBA" id="ARBA00037941"/>
    </source>
</evidence>
<dbReference type="Gene3D" id="3.30.9.10">
    <property type="entry name" value="D-Amino Acid Oxidase, subunit A, domain 2"/>
    <property type="match status" value="1"/>
</dbReference>
<dbReference type="EMBL" id="JAAEDH010000005">
    <property type="protein sequence ID" value="MBR0654734.1"/>
    <property type="molecule type" value="Genomic_DNA"/>
</dbReference>
<comment type="caution">
    <text evidence="7">The sequence shown here is derived from an EMBL/GenBank/DDBJ whole genome shotgun (WGS) entry which is preliminary data.</text>
</comment>
<dbReference type="SUPFAM" id="SSF51905">
    <property type="entry name" value="FAD/NAD(P)-binding domain"/>
    <property type="match status" value="1"/>
</dbReference>